<name>A0A9Q0GSW2_9MAGN</name>
<evidence type="ECO:0000256" key="2">
    <source>
        <dbReference type="ARBA" id="ARBA00022771"/>
    </source>
</evidence>
<dbReference type="Pfam" id="PF07576">
    <property type="entry name" value="BRAP2"/>
    <property type="match status" value="1"/>
</dbReference>
<dbReference type="InterPro" id="IPR047243">
    <property type="entry name" value="RING-H2_BRAP2"/>
</dbReference>
<dbReference type="Pfam" id="PF02148">
    <property type="entry name" value="zf-UBP"/>
    <property type="match status" value="1"/>
</dbReference>
<evidence type="ECO:0000313" key="9">
    <source>
        <dbReference type="EMBL" id="KAJ4952058.1"/>
    </source>
</evidence>
<feature type="region of interest" description="Disordered" evidence="6">
    <location>
        <begin position="21"/>
        <end position="40"/>
    </location>
</feature>
<feature type="domain" description="RING-type" evidence="7">
    <location>
        <begin position="180"/>
        <end position="220"/>
    </location>
</feature>
<dbReference type="GO" id="GO:0061630">
    <property type="term" value="F:ubiquitin protein ligase activity"/>
    <property type="evidence" value="ECO:0007669"/>
    <property type="project" value="TreeGrafter"/>
</dbReference>
<dbReference type="GO" id="GO:0007265">
    <property type="term" value="P:Ras protein signal transduction"/>
    <property type="evidence" value="ECO:0007669"/>
    <property type="project" value="TreeGrafter"/>
</dbReference>
<organism evidence="9 10">
    <name type="scientific">Protea cynaroides</name>
    <dbReference type="NCBI Taxonomy" id="273540"/>
    <lineage>
        <taxon>Eukaryota</taxon>
        <taxon>Viridiplantae</taxon>
        <taxon>Streptophyta</taxon>
        <taxon>Embryophyta</taxon>
        <taxon>Tracheophyta</taxon>
        <taxon>Spermatophyta</taxon>
        <taxon>Magnoliopsida</taxon>
        <taxon>Proteales</taxon>
        <taxon>Proteaceae</taxon>
        <taxon>Protea</taxon>
    </lineage>
</organism>
<dbReference type="InterPro" id="IPR001841">
    <property type="entry name" value="Znf_RING"/>
</dbReference>
<dbReference type="SUPFAM" id="SSF57850">
    <property type="entry name" value="RING/U-box"/>
    <property type="match status" value="1"/>
</dbReference>
<evidence type="ECO:0000256" key="4">
    <source>
        <dbReference type="PROSITE-ProRule" id="PRU00502"/>
    </source>
</evidence>
<comment type="caution">
    <text evidence="9">The sequence shown here is derived from an EMBL/GenBank/DDBJ whole genome shotgun (WGS) entry which is preliminary data.</text>
</comment>
<dbReference type="Gene3D" id="3.30.40.10">
    <property type="entry name" value="Zinc/RING finger domain, C3HC4 (zinc finger)"/>
    <property type="match status" value="1"/>
</dbReference>
<dbReference type="InterPro" id="IPR013083">
    <property type="entry name" value="Znf_RING/FYVE/PHD"/>
</dbReference>
<dbReference type="SMART" id="SM00184">
    <property type="entry name" value="RING"/>
    <property type="match status" value="1"/>
</dbReference>
<protein>
    <recommendedName>
        <fullName evidence="11">BRCA1-associated protein</fullName>
    </recommendedName>
</protein>
<feature type="compositionally biased region" description="Polar residues" evidence="6">
    <location>
        <begin position="475"/>
        <end position="484"/>
    </location>
</feature>
<dbReference type="PROSITE" id="PS50271">
    <property type="entry name" value="ZF_UBP"/>
    <property type="match status" value="1"/>
</dbReference>
<accession>A0A9Q0GSW2</accession>
<dbReference type="FunFam" id="3.30.40.10:FF:000555">
    <property type="entry name" value="Zinc finger (Ubiquitin-hydrolase) domain-containing protein"/>
    <property type="match status" value="1"/>
</dbReference>
<dbReference type="AlphaFoldDB" id="A0A9Q0GSW2"/>
<dbReference type="PROSITE" id="PS50089">
    <property type="entry name" value="ZF_RING_2"/>
    <property type="match status" value="1"/>
</dbReference>
<dbReference type="GO" id="GO:0016567">
    <property type="term" value="P:protein ubiquitination"/>
    <property type="evidence" value="ECO:0007669"/>
    <property type="project" value="TreeGrafter"/>
</dbReference>
<evidence type="ECO:0000256" key="1">
    <source>
        <dbReference type="ARBA" id="ARBA00022723"/>
    </source>
</evidence>
<evidence type="ECO:0000259" key="7">
    <source>
        <dbReference type="PROSITE" id="PS50089"/>
    </source>
</evidence>
<keyword evidence="5" id="KW-0175">Coiled coil</keyword>
<dbReference type="InterPro" id="IPR011422">
    <property type="entry name" value="BRAP2/ETP1_RRM"/>
</dbReference>
<dbReference type="PANTHER" id="PTHR24007:SF10">
    <property type="entry name" value="BRAP2 RING ZNF UBP DOMAIN-CONTAINING PROTEIN 1"/>
    <property type="match status" value="1"/>
</dbReference>
<feature type="region of interest" description="Disordered" evidence="6">
    <location>
        <begin position="461"/>
        <end position="494"/>
    </location>
</feature>
<dbReference type="InterPro" id="IPR001607">
    <property type="entry name" value="Znf_UBP"/>
</dbReference>
<dbReference type="CDD" id="cd16457">
    <property type="entry name" value="RING-H2_BRAP2"/>
    <property type="match status" value="1"/>
</dbReference>
<dbReference type="EMBL" id="JAMYWD010000012">
    <property type="protein sequence ID" value="KAJ4952058.1"/>
    <property type="molecule type" value="Genomic_DNA"/>
</dbReference>
<evidence type="ECO:0000259" key="8">
    <source>
        <dbReference type="PROSITE" id="PS50271"/>
    </source>
</evidence>
<feature type="compositionally biased region" description="Polar residues" evidence="6">
    <location>
        <begin position="31"/>
        <end position="40"/>
    </location>
</feature>
<evidence type="ECO:0000256" key="5">
    <source>
        <dbReference type="SAM" id="Coils"/>
    </source>
</evidence>
<keyword evidence="3" id="KW-0862">Zinc</keyword>
<dbReference type="OrthoDB" id="273556at2759"/>
<dbReference type="Proteomes" id="UP001141806">
    <property type="component" value="Unassembled WGS sequence"/>
</dbReference>
<keyword evidence="1" id="KW-0479">Metal-binding</keyword>
<feature type="domain" description="UBP-type" evidence="8">
    <location>
        <begin position="214"/>
        <end position="307"/>
    </location>
</feature>
<evidence type="ECO:0000256" key="3">
    <source>
        <dbReference type="ARBA" id="ARBA00022833"/>
    </source>
</evidence>
<gene>
    <name evidence="9" type="ORF">NE237_028890</name>
</gene>
<reference evidence="9" key="1">
    <citation type="journal article" date="2023" name="Plant J.">
        <title>The genome of the king protea, Protea cynaroides.</title>
        <authorList>
            <person name="Chang J."/>
            <person name="Duong T.A."/>
            <person name="Schoeman C."/>
            <person name="Ma X."/>
            <person name="Roodt D."/>
            <person name="Barker N."/>
            <person name="Li Z."/>
            <person name="Van de Peer Y."/>
            <person name="Mizrachi E."/>
        </authorList>
    </citation>
    <scope>NUCLEOTIDE SEQUENCE</scope>
    <source>
        <tissue evidence="9">Young leaves</tissue>
    </source>
</reference>
<keyword evidence="2 4" id="KW-0863">Zinc-finger</keyword>
<evidence type="ECO:0008006" key="11">
    <source>
        <dbReference type="Google" id="ProtNLM"/>
    </source>
</evidence>
<feature type="coiled-coil region" evidence="5">
    <location>
        <begin position="404"/>
        <end position="434"/>
    </location>
</feature>
<feature type="compositionally biased region" description="Basic residues" evidence="6">
    <location>
        <begin position="485"/>
        <end position="494"/>
    </location>
</feature>
<proteinExistence type="predicted"/>
<keyword evidence="10" id="KW-1185">Reference proteome</keyword>
<dbReference type="GO" id="GO:0008270">
    <property type="term" value="F:zinc ion binding"/>
    <property type="evidence" value="ECO:0007669"/>
    <property type="project" value="UniProtKB-KW"/>
</dbReference>
<dbReference type="GO" id="GO:0005737">
    <property type="term" value="C:cytoplasm"/>
    <property type="evidence" value="ECO:0007669"/>
    <property type="project" value="TreeGrafter"/>
</dbReference>
<dbReference type="SMART" id="SM00290">
    <property type="entry name" value="ZnF_UBP"/>
    <property type="match status" value="1"/>
</dbReference>
<evidence type="ECO:0000313" key="10">
    <source>
        <dbReference type="Proteomes" id="UP001141806"/>
    </source>
</evidence>
<evidence type="ECO:0000256" key="6">
    <source>
        <dbReference type="SAM" id="MobiDB-lite"/>
    </source>
</evidence>
<dbReference type="PANTHER" id="PTHR24007">
    <property type="entry name" value="BRCA1-ASSOCIATED PROTEIN"/>
    <property type="match status" value="1"/>
</dbReference>
<sequence>MFSLRIHSVDTNHPITTRFAGEDRGAAISTKPDSASSNPYPNIQERRGIVHLIRSVSHHNPTFLSRNHTNVKEDSILLFVVAVPNHISPEDLICFCASYMDQFSEVLIIRNDGMEDRYSVLIKLVDYQIAESFYWNFNGRRFSSTEAEVCHILYVTSVEYTDSAEIASTPPLGFTELPTCPVCLERLDQDTSGILTTPCDHSFQCSCISKWADSSCLVCRFCQQQAQKPTCSVCGTSEDLWICVICGFVGCGRYKEGHAFRHWKETQHCYSLDLETQRVWDYVGDNYVHRLNHSKTDGKLVELNSCCRLKDGDCGICDCSEDSGISSALFGSKVEVIVDEYNRLLTSQLETQREYYETLLVEAKGKKENSISKAVEKALSSKLQDIQLKYDKCVEEKRVAADKNKNLMMNQKFLQKKVKEAEEREISLSKLRDEKMVDLEEQIRDLRVYIEAQRALDNMTGSDDIKGGTILPVPLQQSTSGSTKRISKANRRRN</sequence>